<proteinExistence type="predicted"/>
<dbReference type="EMBL" id="UPXX01000013">
    <property type="protein sequence ID" value="VBB42378.1"/>
    <property type="molecule type" value="Genomic_DNA"/>
</dbReference>
<reference evidence="1" key="1">
    <citation type="submission" date="2018-07" db="EMBL/GenBank/DDBJ databases">
        <authorList>
            <consortium name="Genoscope - CEA"/>
            <person name="William W."/>
        </authorList>
    </citation>
    <scope>NUCLEOTIDE SEQUENCE</scope>
    <source>
        <strain evidence="1">IK1</strain>
    </source>
</reference>
<gene>
    <name evidence="1" type="ORF">TRIP_B200518</name>
</gene>
<name>A0A653A365_UNCDX</name>
<sequence>MCYGVETMAENEPKAEALQELNVDDEALIMDLFYERMVPLLERADARIGTLNCRFAGDVYRHWTLHFCSAGSSFQITGLEYDEMSDELSLDL</sequence>
<protein>
    <submittedName>
        <fullName evidence="1">Uncharacterized protein</fullName>
    </submittedName>
</protein>
<organism evidence="1">
    <name type="scientific">Uncultured Desulfatiglans sp</name>
    <dbReference type="NCBI Taxonomy" id="1748965"/>
    <lineage>
        <taxon>Bacteria</taxon>
        <taxon>Pseudomonadati</taxon>
        <taxon>Thermodesulfobacteriota</taxon>
        <taxon>Desulfobacteria</taxon>
        <taxon>Desulfatiglandales</taxon>
        <taxon>Desulfatiglandaceae</taxon>
        <taxon>Desulfatiglans</taxon>
        <taxon>environmental samples</taxon>
    </lineage>
</organism>
<accession>A0A653A365</accession>
<dbReference type="AlphaFoldDB" id="A0A653A365"/>
<evidence type="ECO:0000313" key="1">
    <source>
        <dbReference type="EMBL" id="VBB42378.1"/>
    </source>
</evidence>